<keyword evidence="4" id="KW-0676">Redox-active center</keyword>
<dbReference type="PANTHER" id="PTHR42852">
    <property type="entry name" value="THIOL:DISULFIDE INTERCHANGE PROTEIN DSBE"/>
    <property type="match status" value="1"/>
</dbReference>
<dbReference type="InterPro" id="IPR013766">
    <property type="entry name" value="Thioredoxin_domain"/>
</dbReference>
<evidence type="ECO:0000256" key="1">
    <source>
        <dbReference type="ARBA" id="ARBA00004196"/>
    </source>
</evidence>
<accession>A0A1I0R3D9</accession>
<dbReference type="GO" id="GO:0016209">
    <property type="term" value="F:antioxidant activity"/>
    <property type="evidence" value="ECO:0007669"/>
    <property type="project" value="InterPro"/>
</dbReference>
<protein>
    <submittedName>
        <fullName evidence="6">Peroxiredoxin</fullName>
    </submittedName>
</protein>
<evidence type="ECO:0000313" key="6">
    <source>
        <dbReference type="EMBL" id="SEW35006.1"/>
    </source>
</evidence>
<keyword evidence="7" id="KW-1185">Reference proteome</keyword>
<organism evidence="6 7">
    <name type="scientific">Chitinophaga arvensicola</name>
    <dbReference type="NCBI Taxonomy" id="29529"/>
    <lineage>
        <taxon>Bacteria</taxon>
        <taxon>Pseudomonadati</taxon>
        <taxon>Bacteroidota</taxon>
        <taxon>Chitinophagia</taxon>
        <taxon>Chitinophagales</taxon>
        <taxon>Chitinophagaceae</taxon>
        <taxon>Chitinophaga</taxon>
    </lineage>
</organism>
<name>A0A1I0R3D9_9BACT</name>
<dbReference type="GO" id="GO:0016491">
    <property type="term" value="F:oxidoreductase activity"/>
    <property type="evidence" value="ECO:0007669"/>
    <property type="project" value="InterPro"/>
</dbReference>
<keyword evidence="3" id="KW-1015">Disulfide bond</keyword>
<keyword evidence="2" id="KW-0201">Cytochrome c-type biogenesis</keyword>
<gene>
    <name evidence="6" type="ORF">SAMN04488122_2172</name>
</gene>
<evidence type="ECO:0000256" key="2">
    <source>
        <dbReference type="ARBA" id="ARBA00022748"/>
    </source>
</evidence>
<dbReference type="Pfam" id="PF00578">
    <property type="entry name" value="AhpC-TSA"/>
    <property type="match status" value="1"/>
</dbReference>
<dbReference type="InterPro" id="IPR017937">
    <property type="entry name" value="Thioredoxin_CS"/>
</dbReference>
<dbReference type="GO" id="GO:0030313">
    <property type="term" value="C:cell envelope"/>
    <property type="evidence" value="ECO:0007669"/>
    <property type="project" value="UniProtKB-SubCell"/>
</dbReference>
<dbReference type="Proteomes" id="UP000199310">
    <property type="component" value="Unassembled WGS sequence"/>
</dbReference>
<evidence type="ECO:0000259" key="5">
    <source>
        <dbReference type="PROSITE" id="PS51352"/>
    </source>
</evidence>
<reference evidence="7" key="1">
    <citation type="submission" date="2016-10" db="EMBL/GenBank/DDBJ databases">
        <authorList>
            <person name="Varghese N."/>
            <person name="Submissions S."/>
        </authorList>
    </citation>
    <scope>NUCLEOTIDE SEQUENCE [LARGE SCALE GENOMIC DNA]</scope>
    <source>
        <strain evidence="7">DSM 3695</strain>
    </source>
</reference>
<dbReference type="PANTHER" id="PTHR42852:SF6">
    <property type="entry name" value="THIOL:DISULFIDE INTERCHANGE PROTEIN DSBE"/>
    <property type="match status" value="1"/>
</dbReference>
<proteinExistence type="predicted"/>
<dbReference type="AlphaFoldDB" id="A0A1I0R3D9"/>
<evidence type="ECO:0000256" key="3">
    <source>
        <dbReference type="ARBA" id="ARBA00023157"/>
    </source>
</evidence>
<dbReference type="Gene3D" id="3.40.30.10">
    <property type="entry name" value="Glutaredoxin"/>
    <property type="match status" value="1"/>
</dbReference>
<dbReference type="EMBL" id="FOJG01000001">
    <property type="protein sequence ID" value="SEW35006.1"/>
    <property type="molecule type" value="Genomic_DNA"/>
</dbReference>
<dbReference type="InterPro" id="IPR036249">
    <property type="entry name" value="Thioredoxin-like_sf"/>
</dbReference>
<dbReference type="CDD" id="cd02966">
    <property type="entry name" value="TlpA_like_family"/>
    <property type="match status" value="1"/>
</dbReference>
<evidence type="ECO:0000313" key="7">
    <source>
        <dbReference type="Proteomes" id="UP000199310"/>
    </source>
</evidence>
<dbReference type="GO" id="GO:0017004">
    <property type="term" value="P:cytochrome complex assembly"/>
    <property type="evidence" value="ECO:0007669"/>
    <property type="project" value="UniProtKB-KW"/>
</dbReference>
<evidence type="ECO:0000256" key="4">
    <source>
        <dbReference type="ARBA" id="ARBA00023284"/>
    </source>
</evidence>
<dbReference type="STRING" id="29529.SAMN04488122_2172"/>
<dbReference type="PROSITE" id="PS51352">
    <property type="entry name" value="THIOREDOXIN_2"/>
    <property type="match status" value="1"/>
</dbReference>
<comment type="subcellular location">
    <subcellularLocation>
        <location evidence="1">Cell envelope</location>
    </subcellularLocation>
</comment>
<dbReference type="InterPro" id="IPR000866">
    <property type="entry name" value="AhpC/TSA"/>
</dbReference>
<dbReference type="SUPFAM" id="SSF52833">
    <property type="entry name" value="Thioredoxin-like"/>
    <property type="match status" value="1"/>
</dbReference>
<feature type="domain" description="Thioredoxin" evidence="5">
    <location>
        <begin position="206"/>
        <end position="350"/>
    </location>
</feature>
<dbReference type="InterPro" id="IPR050553">
    <property type="entry name" value="Thioredoxin_ResA/DsbE_sf"/>
</dbReference>
<dbReference type="PROSITE" id="PS00194">
    <property type="entry name" value="THIOREDOXIN_1"/>
    <property type="match status" value="1"/>
</dbReference>
<sequence>MNYKIILPTLLSIGFSIQGYSQQMTYTLDGTIATDSVLKGTVYIIGKGIKKDSVKLVNNRYHFEGTMEQPGLQAYVEWYDIPLEQLIKSGSTDWKDRSMGFFLEPSHVTITHPLPFSKGKVTGSHMQAEMEAVKADVSANNDIDGAVKRTILSHPASWLSYLLLKDRAKTLGGILSDSLYKTLAPSLTKYEEVQQLGTLLHGAANVGIGQTAPDFIMQDTTGKSISLSSYRGKYVLVDFWASWCAPCRAESPNLSAAYRKLKDRGFEILGISLDIPASQKAWLAAIQKDGLTWTQVSDLKGFDSQTVKDWGVASIPSNFLLDPQGKVIAVNIRGLNAFWDLARLVQPVTTTH</sequence>
<dbReference type="RefSeq" id="WP_218150300.1">
    <property type="nucleotide sequence ID" value="NZ_FOJG01000001.1"/>
</dbReference>